<keyword evidence="5" id="KW-1185">Reference proteome</keyword>
<dbReference type="RefSeq" id="WP_052349868.1">
    <property type="nucleotide sequence ID" value="NZ_AUAE01000037.1"/>
</dbReference>
<name>A0A0F5J9R7_9BACT</name>
<keyword evidence="1 2" id="KW-0732">Signal</keyword>
<proteinExistence type="predicted"/>
<dbReference type="Gene3D" id="3.40.50.1460">
    <property type="match status" value="1"/>
</dbReference>
<dbReference type="InterPro" id="IPR029031">
    <property type="entry name" value="Gingipain_N_sf"/>
</dbReference>
<dbReference type="Gene3D" id="2.60.40.4070">
    <property type="match status" value="1"/>
</dbReference>
<evidence type="ECO:0000313" key="4">
    <source>
        <dbReference type="EMBL" id="KKB54157.1"/>
    </source>
</evidence>
<dbReference type="STRING" id="1203610.HMPREF1536_03738"/>
<evidence type="ECO:0000256" key="2">
    <source>
        <dbReference type="SAM" id="SignalP"/>
    </source>
</evidence>
<dbReference type="InterPro" id="IPR001769">
    <property type="entry name" value="Gingipain"/>
</dbReference>
<reference evidence="4 5" key="1">
    <citation type="submission" date="2013-04" db="EMBL/GenBank/DDBJ databases">
        <title>The Genome Sequence of Parabacteroides gordonii DSM 23371.</title>
        <authorList>
            <consortium name="The Broad Institute Genomics Platform"/>
            <person name="Earl A."/>
            <person name="Ward D."/>
            <person name="Feldgarden M."/>
            <person name="Gevers D."/>
            <person name="Martens E."/>
            <person name="Sakamoto M."/>
            <person name="Benno Y."/>
            <person name="Suzuki N."/>
            <person name="Matsunaga N."/>
            <person name="Koshihara K."/>
            <person name="Seki M."/>
            <person name="Komiya H."/>
            <person name="Walker B."/>
            <person name="Young S."/>
            <person name="Zeng Q."/>
            <person name="Gargeya S."/>
            <person name="Fitzgerald M."/>
            <person name="Haas B."/>
            <person name="Abouelleil A."/>
            <person name="Allen A.W."/>
            <person name="Alvarado L."/>
            <person name="Arachchi H.M."/>
            <person name="Berlin A.M."/>
            <person name="Chapman S.B."/>
            <person name="Gainer-Dewar J."/>
            <person name="Goldberg J."/>
            <person name="Griggs A."/>
            <person name="Gujja S."/>
            <person name="Hansen M."/>
            <person name="Howarth C."/>
            <person name="Imamovic A."/>
            <person name="Ireland A."/>
            <person name="Larimer J."/>
            <person name="McCowan C."/>
            <person name="Murphy C."/>
            <person name="Pearson M."/>
            <person name="Poon T.W."/>
            <person name="Priest M."/>
            <person name="Roberts A."/>
            <person name="Saif S."/>
            <person name="Shea T."/>
            <person name="Sisk P."/>
            <person name="Sykes S."/>
            <person name="Wortman J."/>
            <person name="Nusbaum C."/>
            <person name="Birren B."/>
        </authorList>
    </citation>
    <scope>NUCLEOTIDE SEQUENCE [LARGE SCALE GENOMIC DNA]</scope>
    <source>
        <strain evidence="4 5">MS-1</strain>
    </source>
</reference>
<dbReference type="GO" id="GO:0008234">
    <property type="term" value="F:cysteine-type peptidase activity"/>
    <property type="evidence" value="ECO:0007669"/>
    <property type="project" value="InterPro"/>
</dbReference>
<accession>A0A0F5J9R7</accession>
<dbReference type="InterPro" id="IPR029030">
    <property type="entry name" value="Caspase-like_dom_sf"/>
</dbReference>
<dbReference type="SUPFAM" id="SSF52129">
    <property type="entry name" value="Caspase-like"/>
    <property type="match status" value="1"/>
</dbReference>
<organism evidence="4 5">
    <name type="scientific">Parabacteroides gordonii MS-1 = DSM 23371</name>
    <dbReference type="NCBI Taxonomy" id="1203610"/>
    <lineage>
        <taxon>Bacteria</taxon>
        <taxon>Pseudomonadati</taxon>
        <taxon>Bacteroidota</taxon>
        <taxon>Bacteroidia</taxon>
        <taxon>Bacteroidales</taxon>
        <taxon>Tannerellaceae</taxon>
        <taxon>Parabacteroides</taxon>
    </lineage>
</organism>
<dbReference type="Pfam" id="PF01364">
    <property type="entry name" value="Peptidase_C25"/>
    <property type="match status" value="1"/>
</dbReference>
<feature type="signal peptide" evidence="2">
    <location>
        <begin position="1"/>
        <end position="28"/>
    </location>
</feature>
<dbReference type="PATRIC" id="fig|1203610.3.peg.3810"/>
<dbReference type="Proteomes" id="UP000033035">
    <property type="component" value="Unassembled WGS sequence"/>
</dbReference>
<sequence length="1146" mass="130114">MILHKRRLSAKSCFVFLFCFCLSLSLGAQERYAKNSVLSNGHWVKIAIEKNGIYKLTNSELKKMGFDDPSKVAVYGYGGWPLEEDFSKPYVDDLPAVPVLRKDDYLLFYGRGTTKWEYKTMRYSDGRERQTFVHTNNPYSDLGYYFLTSSQNVKEMETVKSEPKDGVIELNTFDDYLLHEKDLVSLNKSGRELFGESLMSTISVPFDNIEGIVQEDAVVECRLIAKTNISKDFVLSINGEDVVKGRVSGVSTGANYYEYIKARSAEAFGYWKGEKGKSFNIKVDYFEKNNTTAYLDYIRVHLKRTLQTYNEPTFFRNVSSINHKSCFIIKNATSNTIVLDVTDAQSPKVVEAVLSGTELSFVIPQSYQLREFAVVQLDKSVPSIAAKDAQQVGNQNLHSTKQVDMVIISPFAFKSEAERLKKAHEEKDDLVTEVFTPEEIYNEFSSGTPDATAYRRLMKMFYDRGKEDAKAPKYLLLFGDGAFDNRFVTNDWKKVGDNEKNNMLLTYQTTESLDMYSYTVDDYFGFLKDSGKDISMATLDIAVGRFPVRTRKQATEVVDKVISYMNNSDLGIWKNNLCFIADDGNNADSFKVEHQIDAENLALTREIESPEYIANKIYFDAFKKDLGGAGKYPEVEERIVEKLKNGMFLLNYVGHGNTENLSDEQVIKHNDILKYTYKHLPLWITATCDFCRFDAVATSAGEDVFLRDKSGGIALFTTSRVAFTDINERMNRQFMNLLFKKENDLYLTLGEVMKQTKLGEKTDKRKLGFCLIGDPALRLSYPKHRVQVTTISGSPVGKDTVVFNANAWITVEGDIQDTKGSLVSDFNGELRAKILDGYRRDSTLGNNPYKNKIYYHDYFNTVFEGGGSVKNGKFKFTFKVPKDISYSDNTCGKMSLYAFDKTAGEDAQGYFNKFLANGTKDDPDNDSEGPEIRSLFLNDSTFVSGDKVNNTPYFYARLWDKSGINVTGSSIGHDITLNIDNNPVTNYTLNSYYEFIPDSEGEGIVKFAIPALEPGLHDAEFKVWDIMNNPTTCTFQFEVVEGLKPFISRLIATPTPAKGNVKFRLWHNRPETQMKVGILVYDITGRLHWKHEETGSSELFKDYVIDWDLRNNAGSHVRPGVYLYRAAISTNNSKEATETQKMIILW</sequence>
<evidence type="ECO:0000313" key="5">
    <source>
        <dbReference type="Proteomes" id="UP000033035"/>
    </source>
</evidence>
<dbReference type="GO" id="GO:0006508">
    <property type="term" value="P:proteolysis"/>
    <property type="evidence" value="ECO:0007669"/>
    <property type="project" value="InterPro"/>
</dbReference>
<dbReference type="EMBL" id="AQHW01000017">
    <property type="protein sequence ID" value="KKB54157.1"/>
    <property type="molecule type" value="Genomic_DNA"/>
</dbReference>
<gene>
    <name evidence="4" type="ORF">HMPREF1536_03738</name>
</gene>
<dbReference type="NCBIfam" id="NF033707">
    <property type="entry name" value="T9SS_sortase"/>
    <property type="match status" value="1"/>
</dbReference>
<evidence type="ECO:0000259" key="3">
    <source>
        <dbReference type="Pfam" id="PF01364"/>
    </source>
</evidence>
<protein>
    <recommendedName>
        <fullName evidence="3">Gingipain domain-containing protein</fullName>
    </recommendedName>
</protein>
<dbReference type="CDD" id="cd02258">
    <property type="entry name" value="Peptidase_C25_N"/>
    <property type="match status" value="1"/>
</dbReference>
<feature type="chain" id="PRO_5002488920" description="Gingipain domain-containing protein" evidence="2">
    <location>
        <begin position="29"/>
        <end position="1146"/>
    </location>
</feature>
<feature type="domain" description="Gingipain" evidence="3">
    <location>
        <begin position="405"/>
        <end position="779"/>
    </location>
</feature>
<dbReference type="AlphaFoldDB" id="A0A0F5J9R7"/>
<dbReference type="HOGENOM" id="CLU_004870_0_0_10"/>
<evidence type="ECO:0000256" key="1">
    <source>
        <dbReference type="ARBA" id="ARBA00022729"/>
    </source>
</evidence>
<comment type="caution">
    <text evidence="4">The sequence shown here is derived from an EMBL/GenBank/DDBJ whole genome shotgun (WGS) entry which is preliminary data.</text>
</comment>
<dbReference type="Gene3D" id="3.40.50.10390">
    <property type="entry name" value="Gingipain r, domain 1"/>
    <property type="match status" value="1"/>
</dbReference>